<evidence type="ECO:0000256" key="1">
    <source>
        <dbReference type="SAM" id="MobiDB-lite"/>
    </source>
</evidence>
<feature type="transmembrane region" description="Helical" evidence="2">
    <location>
        <begin position="84"/>
        <end position="104"/>
    </location>
</feature>
<sequence>MSRPLQQWVFVARCKDRLEALRNWSRPFRHLTFQTLLCIGVGTAMLCLSPARDVMRSFAETDKPPWEFDWGSATQVRLLANWTWLWLACCFSGLTMWYWPAILYKFTPGLSNDEAKEQPCWFRWVRRGFGIFPFGLALLAIARVVSADSKSLWRPGTLSLVAGIVLLMVFFIQRKVWFKTRYAKDEAGSGIFDLLYTRMSGDNARTLTPYEGTFASVTLAISLLILGFFSCGYLLGASVHVVGWIGAPAILFFAIGLIVPGLSLLIWLLRPAKVPLFTLVFGFLLFSSLFNDVHTITVSGTYRPDRPTLDEALEKWKSAHAPGDPIFIVAAPGGASRAAYWTGTVLAALDQKTHGEFTKNVFAISSVSGGSLGAYDYAAWLSAVPASCRSNPEATRFVQRVLGADYLSPVLAGMFNPNLAQMFSPFPFLPSRGWFLEEGFRQGWQHEPERADEPFTHACRPRIDPLRLDYTAPWTNPRKDAGWVPLVFANSTHVKTGRRVIFSPVRASHVAGQDQFYQTFLNAYDFTSDFAHGHGIDGASAIHNSARFPVVSPPGRTPDDVERDRQGRVIKNPQGHLVDGGYFDSSGLVTAYDLARFVAGRLNPDPDLKVLHPVYIIDIDNVDRADPADIERFYAPTNSQSQPSAEGAETPHANKPVSSRWGPLLFEISLIQQGFINTWSARQHYDAKRISEATNGSGKTMGPEAIGYLRLGLPLPAQDPDKTGAVALNWVLSSTMRDRMDRFGRALAAMKSSGDDPEVDRILNCIGKACPARAILGAVTASANASPPTKAP</sequence>
<gene>
    <name evidence="3" type="ORF">AQZ52_13970</name>
</gene>
<dbReference type="Proteomes" id="UP000058012">
    <property type="component" value="Unassembled WGS sequence"/>
</dbReference>
<feature type="transmembrane region" description="Helical" evidence="2">
    <location>
        <begin position="214"/>
        <end position="235"/>
    </location>
</feature>
<evidence type="ECO:0000256" key="2">
    <source>
        <dbReference type="SAM" id="Phobius"/>
    </source>
</evidence>
<protein>
    <recommendedName>
        <fullName evidence="5">PNPLA domain-containing protein</fullName>
    </recommendedName>
</protein>
<keyword evidence="2" id="KW-0472">Membrane</keyword>
<keyword evidence="2" id="KW-0812">Transmembrane</keyword>
<comment type="caution">
    <text evidence="3">The sequence shown here is derived from an EMBL/GenBank/DDBJ whole genome shotgun (WGS) entry which is preliminary data.</text>
</comment>
<keyword evidence="4" id="KW-1185">Reference proteome</keyword>
<evidence type="ECO:0000313" key="4">
    <source>
        <dbReference type="Proteomes" id="UP000058012"/>
    </source>
</evidence>
<proteinExistence type="predicted"/>
<dbReference type="OrthoDB" id="581211at2"/>
<dbReference type="AlphaFoldDB" id="A0A117UU75"/>
<evidence type="ECO:0000313" key="3">
    <source>
        <dbReference type="EMBL" id="KUR70917.1"/>
    </source>
</evidence>
<feature type="transmembrane region" description="Helical" evidence="2">
    <location>
        <begin position="274"/>
        <end position="290"/>
    </location>
</feature>
<keyword evidence="2" id="KW-1133">Transmembrane helix</keyword>
<name>A0A117UU75_9SPHN</name>
<feature type="transmembrane region" description="Helical" evidence="2">
    <location>
        <begin position="152"/>
        <end position="172"/>
    </location>
</feature>
<dbReference type="STRING" id="1117702.AQZ52_13970"/>
<reference evidence="3 4" key="1">
    <citation type="submission" date="2015-10" db="EMBL/GenBank/DDBJ databases">
        <title>Draft genome sequence of Novosphingobium fuchskuhlense DSM 25065 isolated from a surface water sample of the southwest basin of Lake Grosse Fuchskuhle.</title>
        <authorList>
            <person name="Ruckert C."/>
            <person name="Winkler A."/>
            <person name="Glaeser J."/>
            <person name="Grossart H.-P."/>
            <person name="Kalinowski J."/>
            <person name="Glaeser S."/>
        </authorList>
    </citation>
    <scope>NUCLEOTIDE SEQUENCE [LARGE SCALE GENOMIC DNA]</scope>
    <source>
        <strain evidence="3 4">FNE08-7</strain>
    </source>
</reference>
<feature type="transmembrane region" description="Helical" evidence="2">
    <location>
        <begin position="124"/>
        <end position="146"/>
    </location>
</feature>
<feature type="transmembrane region" description="Helical" evidence="2">
    <location>
        <begin position="241"/>
        <end position="267"/>
    </location>
</feature>
<dbReference type="EMBL" id="LLZS01000008">
    <property type="protein sequence ID" value="KUR70917.1"/>
    <property type="molecule type" value="Genomic_DNA"/>
</dbReference>
<dbReference type="RefSeq" id="WP_067911922.1">
    <property type="nucleotide sequence ID" value="NZ_KQ954245.1"/>
</dbReference>
<feature type="transmembrane region" description="Helical" evidence="2">
    <location>
        <begin position="31"/>
        <end position="51"/>
    </location>
</feature>
<accession>A0A117UU75</accession>
<feature type="region of interest" description="Disordered" evidence="1">
    <location>
        <begin position="637"/>
        <end position="656"/>
    </location>
</feature>
<evidence type="ECO:0008006" key="5">
    <source>
        <dbReference type="Google" id="ProtNLM"/>
    </source>
</evidence>
<organism evidence="3 4">
    <name type="scientific">Novosphingobium fuchskuhlense</name>
    <dbReference type="NCBI Taxonomy" id="1117702"/>
    <lineage>
        <taxon>Bacteria</taxon>
        <taxon>Pseudomonadati</taxon>
        <taxon>Pseudomonadota</taxon>
        <taxon>Alphaproteobacteria</taxon>
        <taxon>Sphingomonadales</taxon>
        <taxon>Sphingomonadaceae</taxon>
        <taxon>Novosphingobium</taxon>
    </lineage>
</organism>
<dbReference type="InterPro" id="IPR016035">
    <property type="entry name" value="Acyl_Trfase/lysoPLipase"/>
</dbReference>
<dbReference type="SUPFAM" id="SSF52151">
    <property type="entry name" value="FabD/lysophospholipase-like"/>
    <property type="match status" value="1"/>
</dbReference>